<name>A0A1E1K8S4_9HELO</name>
<keyword evidence="2" id="KW-1185">Reference proteome</keyword>
<comment type="caution">
    <text evidence="1">The sequence shown here is derived from an EMBL/GenBank/DDBJ whole genome shotgun (WGS) entry which is preliminary data.</text>
</comment>
<accession>A0A1E1K8S4</accession>
<dbReference type="InParanoid" id="A0A1E1K8S4"/>
<dbReference type="AlphaFoldDB" id="A0A1E1K8S4"/>
<gene>
    <name evidence="1" type="ORF">RCO7_10099</name>
</gene>
<organism evidence="1 2">
    <name type="scientific">Rhynchosporium graminicola</name>
    <dbReference type="NCBI Taxonomy" id="2792576"/>
    <lineage>
        <taxon>Eukaryota</taxon>
        <taxon>Fungi</taxon>
        <taxon>Dikarya</taxon>
        <taxon>Ascomycota</taxon>
        <taxon>Pezizomycotina</taxon>
        <taxon>Leotiomycetes</taxon>
        <taxon>Helotiales</taxon>
        <taxon>Ploettnerulaceae</taxon>
        <taxon>Rhynchosporium</taxon>
    </lineage>
</organism>
<protein>
    <submittedName>
        <fullName evidence="1">Uncharacterized protein</fullName>
    </submittedName>
</protein>
<dbReference type="Proteomes" id="UP000178129">
    <property type="component" value="Unassembled WGS sequence"/>
</dbReference>
<sequence>MAAEQQRVGIGRTYLCGHVLQQDEVYGPYGDPIMNLPMVREECASCQELTKAENIPKHKARVYAESLRDLANHRSRADGFRRDALGNDVSIQEAEIMKREANALELAWAEGVMNIEMVANRTLNDDEELSARRTVVMAEFHAAVSRLNLLHTAELNRLEQSRGPQPGYVGILTVKVLRARCKMWEFFILRITELATLVQSVQDRKSLKELLRLLEVEWESVVKHLNLG</sequence>
<reference evidence="2" key="1">
    <citation type="submission" date="2016-03" db="EMBL/GenBank/DDBJ databases">
        <authorList>
            <person name="Ploux O."/>
        </authorList>
    </citation>
    <scope>NUCLEOTIDE SEQUENCE [LARGE SCALE GENOMIC DNA]</scope>
    <source>
        <strain evidence="2">UK7</strain>
    </source>
</reference>
<proteinExistence type="predicted"/>
<evidence type="ECO:0000313" key="1">
    <source>
        <dbReference type="EMBL" id="CZS94463.1"/>
    </source>
</evidence>
<evidence type="ECO:0000313" key="2">
    <source>
        <dbReference type="Proteomes" id="UP000178129"/>
    </source>
</evidence>
<dbReference type="EMBL" id="FJUW01000008">
    <property type="protein sequence ID" value="CZS94463.1"/>
    <property type="molecule type" value="Genomic_DNA"/>
</dbReference>